<name>A0AAV7JJ00_9METZ</name>
<dbReference type="Proteomes" id="UP001165289">
    <property type="component" value="Unassembled WGS sequence"/>
</dbReference>
<feature type="compositionally biased region" description="Basic and acidic residues" evidence="1">
    <location>
        <begin position="64"/>
        <end position="79"/>
    </location>
</feature>
<protein>
    <submittedName>
        <fullName evidence="2">Uncharacterized protein</fullName>
    </submittedName>
</protein>
<keyword evidence="3" id="KW-1185">Reference proteome</keyword>
<evidence type="ECO:0000313" key="2">
    <source>
        <dbReference type="EMBL" id="KAI6648762.1"/>
    </source>
</evidence>
<dbReference type="EMBL" id="JAKMXF010000326">
    <property type="protein sequence ID" value="KAI6648762.1"/>
    <property type="molecule type" value="Genomic_DNA"/>
</dbReference>
<evidence type="ECO:0000313" key="3">
    <source>
        <dbReference type="Proteomes" id="UP001165289"/>
    </source>
</evidence>
<feature type="region of interest" description="Disordered" evidence="1">
    <location>
        <begin position="1"/>
        <end position="34"/>
    </location>
</feature>
<feature type="region of interest" description="Disordered" evidence="1">
    <location>
        <begin position="52"/>
        <end position="85"/>
    </location>
</feature>
<organism evidence="2 3">
    <name type="scientific">Oopsacas minuta</name>
    <dbReference type="NCBI Taxonomy" id="111878"/>
    <lineage>
        <taxon>Eukaryota</taxon>
        <taxon>Metazoa</taxon>
        <taxon>Porifera</taxon>
        <taxon>Hexactinellida</taxon>
        <taxon>Hexasterophora</taxon>
        <taxon>Lyssacinosida</taxon>
        <taxon>Leucopsacidae</taxon>
        <taxon>Oopsacas</taxon>
    </lineage>
</organism>
<comment type="caution">
    <text evidence="2">The sequence shown here is derived from an EMBL/GenBank/DDBJ whole genome shotgun (WGS) entry which is preliminary data.</text>
</comment>
<dbReference type="AlphaFoldDB" id="A0AAV7JJ00"/>
<feature type="compositionally biased region" description="Polar residues" evidence="1">
    <location>
        <begin position="52"/>
        <end position="61"/>
    </location>
</feature>
<accession>A0AAV7JJ00</accession>
<reference evidence="2 3" key="1">
    <citation type="journal article" date="2023" name="BMC Biol.">
        <title>The compact genome of the sponge Oopsacas minuta (Hexactinellida) is lacking key metazoan core genes.</title>
        <authorList>
            <person name="Santini S."/>
            <person name="Schenkelaars Q."/>
            <person name="Jourda C."/>
            <person name="Duchesne M."/>
            <person name="Belahbib H."/>
            <person name="Rocher C."/>
            <person name="Selva M."/>
            <person name="Riesgo A."/>
            <person name="Vervoort M."/>
            <person name="Leys S.P."/>
            <person name="Kodjabachian L."/>
            <person name="Le Bivic A."/>
            <person name="Borchiellini C."/>
            <person name="Claverie J.M."/>
            <person name="Renard E."/>
        </authorList>
    </citation>
    <scope>NUCLEOTIDE SEQUENCE [LARGE SCALE GENOMIC DNA]</scope>
    <source>
        <strain evidence="2">SPO-2</strain>
    </source>
</reference>
<proteinExistence type="predicted"/>
<evidence type="ECO:0000256" key="1">
    <source>
        <dbReference type="SAM" id="MobiDB-lite"/>
    </source>
</evidence>
<sequence length="85" mass="9127">MKKKHTDTDEEMRSKNLNNGKGAKNNKLRRIGKSNPCEVSHNVLSCGHNSCEENASGSSDLDCSGDKSEHAEGESRDGDCGGFSV</sequence>
<gene>
    <name evidence="2" type="ORF">LOD99_7149</name>
</gene>